<dbReference type="RefSeq" id="WP_285606037.1">
    <property type="nucleotide sequence ID" value="NZ_BSDC01000001.1"/>
</dbReference>
<evidence type="ECO:0000256" key="1">
    <source>
        <dbReference type="ARBA" id="ARBA00022603"/>
    </source>
</evidence>
<accession>A0ABQ5PU12</accession>
<dbReference type="SUPFAM" id="SSF53335">
    <property type="entry name" value="S-adenosyl-L-methionine-dependent methyltransferases"/>
    <property type="match status" value="1"/>
</dbReference>
<dbReference type="EMBL" id="BSDC01000001">
    <property type="protein sequence ID" value="GLH65947.1"/>
    <property type="molecule type" value="Genomic_DNA"/>
</dbReference>
<comment type="caution">
    <text evidence="5">The sequence shown here is derived from an EMBL/GenBank/DDBJ whole genome shotgun (WGS) entry which is preliminary data.</text>
</comment>
<dbReference type="InterPro" id="IPR013216">
    <property type="entry name" value="Methyltransf_11"/>
</dbReference>
<dbReference type="InterPro" id="IPR029063">
    <property type="entry name" value="SAM-dependent_MTases_sf"/>
</dbReference>
<sequence>MTTPHPTPALTPEMATLKVRLKATWMAGDYAHFATYLEPGALAFLNRLGPEPGMQMLDVGCGAGQIAIPAARAGVRVTGIDIATNSIETARRRAQAEGLEAQFEEGDAESLAYEDGAFDLVVSLIGAMFAPRPERVAAELVRVCRPGGRIAMANWTPEGFVGQMFKVLGKHVPPHPLMASPVKWGDEPTVRERLKDGVSKVATRKHFYPMHYPFPPGDVVTFFERYYGPTNRAFASLDAEGQKALHEDLEQLWADHNHARDGSTRVEAEYLEVVAVRS</sequence>
<name>A0ABQ5PU12_9BACT</name>
<dbReference type="Pfam" id="PF08241">
    <property type="entry name" value="Methyltransf_11"/>
    <property type="match status" value="1"/>
</dbReference>
<keyword evidence="2" id="KW-0808">Transferase</keyword>
<evidence type="ECO:0000256" key="2">
    <source>
        <dbReference type="ARBA" id="ARBA00022679"/>
    </source>
</evidence>
<proteinExistence type="predicted"/>
<keyword evidence="3" id="KW-0949">S-adenosyl-L-methionine</keyword>
<keyword evidence="6" id="KW-1185">Reference proteome</keyword>
<dbReference type="Gene3D" id="3.40.50.150">
    <property type="entry name" value="Vaccinia Virus protein VP39"/>
    <property type="match status" value="1"/>
</dbReference>
<dbReference type="PANTHER" id="PTHR43464">
    <property type="entry name" value="METHYLTRANSFERASE"/>
    <property type="match status" value="1"/>
</dbReference>
<gene>
    <name evidence="5" type="ORF">GETHED_03110</name>
</gene>
<evidence type="ECO:0000313" key="6">
    <source>
        <dbReference type="Proteomes" id="UP001165044"/>
    </source>
</evidence>
<evidence type="ECO:0000313" key="5">
    <source>
        <dbReference type="EMBL" id="GLH65947.1"/>
    </source>
</evidence>
<protein>
    <recommendedName>
        <fullName evidence="4">Methyltransferase type 11 domain-containing protein</fullName>
    </recommendedName>
</protein>
<dbReference type="Proteomes" id="UP001165044">
    <property type="component" value="Unassembled WGS sequence"/>
</dbReference>
<reference evidence="5" key="1">
    <citation type="journal article" date="2023" name="Antonie Van Leeuwenhoek">
        <title>Mesoterricola silvestris gen. nov., sp. nov., Mesoterricola sediminis sp. nov., Geothrix oryzae sp. nov., Geothrix edaphica sp. nov., Geothrix rubra sp. nov., and Geothrix limicola sp. nov., six novel members of Acidobacteriota isolated from soils.</title>
        <authorList>
            <person name="Itoh H."/>
            <person name="Sugisawa Y."/>
            <person name="Mise K."/>
            <person name="Xu Z."/>
            <person name="Kuniyasu M."/>
            <person name="Ushijima N."/>
            <person name="Kawano K."/>
            <person name="Kobayashi E."/>
            <person name="Shiratori Y."/>
            <person name="Masuda Y."/>
            <person name="Senoo K."/>
        </authorList>
    </citation>
    <scope>NUCLEOTIDE SEQUENCE</scope>
    <source>
        <strain evidence="5">Red802</strain>
    </source>
</reference>
<dbReference type="CDD" id="cd02440">
    <property type="entry name" value="AdoMet_MTases"/>
    <property type="match status" value="1"/>
</dbReference>
<keyword evidence="1" id="KW-0489">Methyltransferase</keyword>
<feature type="domain" description="Methyltransferase type 11" evidence="4">
    <location>
        <begin position="57"/>
        <end position="151"/>
    </location>
</feature>
<organism evidence="5 6">
    <name type="scientific">Geothrix edaphica</name>
    <dbReference type="NCBI Taxonomy" id="2927976"/>
    <lineage>
        <taxon>Bacteria</taxon>
        <taxon>Pseudomonadati</taxon>
        <taxon>Acidobacteriota</taxon>
        <taxon>Holophagae</taxon>
        <taxon>Holophagales</taxon>
        <taxon>Holophagaceae</taxon>
        <taxon>Geothrix</taxon>
    </lineage>
</organism>
<evidence type="ECO:0000256" key="3">
    <source>
        <dbReference type="ARBA" id="ARBA00022691"/>
    </source>
</evidence>
<dbReference type="PANTHER" id="PTHR43464:SF19">
    <property type="entry name" value="UBIQUINONE BIOSYNTHESIS O-METHYLTRANSFERASE, MITOCHONDRIAL"/>
    <property type="match status" value="1"/>
</dbReference>
<evidence type="ECO:0000259" key="4">
    <source>
        <dbReference type="Pfam" id="PF08241"/>
    </source>
</evidence>